<dbReference type="Pfam" id="PF01391">
    <property type="entry name" value="Collagen"/>
    <property type="match status" value="2"/>
</dbReference>
<evidence type="ECO:0000256" key="3">
    <source>
        <dbReference type="SAM" id="Phobius"/>
    </source>
</evidence>
<keyword evidence="3" id="KW-0812">Transmembrane</keyword>
<sequence length="526" mass="56660">MEHSHQKIHLSTDVLLETFKFLLKNDLRKCQKVAPQWNHIQKTLFAAIKCLKRQQCPEDYRRFQKSIRELLLNDEVVNRTKLIEDFAIVDDSLFLFDLISEGIKDFRASKEIGRTHVFMAMKILYCLSSRELLNQLKKGFKKAYKAELRKHYKMLCSTLHEMTEYDDVHIAVRHFIKQLEKFAQHDFSRIKKIQELWDRVPQQMDEQNRRNVLILQAEKTKKVAYCSILLGAVSLSFAVLAIPMLFLRAQYLLSTVQEEGFFCHSRSRLIFRELERNGAHLSDATDNNQSAFRSRHIRSSGGGGSYALPNTGAYAPAARRGGPINRGTTSGGRETVTTFGGAASDDGEPGVDGQPGLNGEHGSPSPEPSPANIDWCQDCPQAPAGPPGSAGLKGEHGTNGKHGLVGRNGNPGPPGEQGSPGPAGPQGEPGLKGPPGKAGELVDVPGPPGPMGIPGVAGGVGALGHPGSQGRPGPAGIPGVPGVSGPPGARGNPGLNGLNGAKGQPGAEGGCDHCALPRTQPGYLMV</sequence>
<dbReference type="InterPro" id="IPR008160">
    <property type="entry name" value="Collagen"/>
</dbReference>
<feature type="region of interest" description="Disordered" evidence="2">
    <location>
        <begin position="298"/>
        <end position="449"/>
    </location>
</feature>
<dbReference type="WBParaSite" id="jg1301">
    <property type="protein sequence ID" value="jg1301"/>
    <property type="gene ID" value="jg1301"/>
</dbReference>
<keyword evidence="5" id="KW-1185">Reference proteome</keyword>
<feature type="compositionally biased region" description="Polar residues" evidence="2">
    <location>
        <begin position="326"/>
        <end position="338"/>
    </location>
</feature>
<organism evidence="5 6">
    <name type="scientific">Ditylenchus dipsaci</name>
    <dbReference type="NCBI Taxonomy" id="166011"/>
    <lineage>
        <taxon>Eukaryota</taxon>
        <taxon>Metazoa</taxon>
        <taxon>Ecdysozoa</taxon>
        <taxon>Nematoda</taxon>
        <taxon>Chromadorea</taxon>
        <taxon>Rhabditida</taxon>
        <taxon>Tylenchina</taxon>
        <taxon>Tylenchomorpha</taxon>
        <taxon>Sphaerularioidea</taxon>
        <taxon>Anguinidae</taxon>
        <taxon>Anguininae</taxon>
        <taxon>Ditylenchus</taxon>
    </lineage>
</organism>
<evidence type="ECO:0000256" key="2">
    <source>
        <dbReference type="SAM" id="MobiDB-lite"/>
    </source>
</evidence>
<feature type="compositionally biased region" description="Low complexity" evidence="2">
    <location>
        <begin position="312"/>
        <end position="323"/>
    </location>
</feature>
<keyword evidence="1" id="KW-0677">Repeat</keyword>
<evidence type="ECO:0000256" key="1">
    <source>
        <dbReference type="ARBA" id="ARBA00022737"/>
    </source>
</evidence>
<reference evidence="6" key="1">
    <citation type="submission" date="2022-11" db="UniProtKB">
        <authorList>
            <consortium name="WormBaseParasite"/>
        </authorList>
    </citation>
    <scope>IDENTIFICATION</scope>
</reference>
<name>A0A915CW78_9BILA</name>
<keyword evidence="3" id="KW-1133">Transmembrane helix</keyword>
<keyword evidence="3" id="KW-0472">Membrane</keyword>
<evidence type="ECO:0000313" key="6">
    <source>
        <dbReference type="WBParaSite" id="jg1301"/>
    </source>
</evidence>
<dbReference type="AlphaFoldDB" id="A0A915CW78"/>
<dbReference type="Proteomes" id="UP000887574">
    <property type="component" value="Unplaced"/>
</dbReference>
<accession>A0A915CW78</accession>
<dbReference type="PANTHER" id="PTHR24637:SF421">
    <property type="entry name" value="CUTICLE COLLAGEN DPY-2"/>
    <property type="match status" value="1"/>
</dbReference>
<feature type="transmembrane region" description="Helical" evidence="3">
    <location>
        <begin position="223"/>
        <end position="247"/>
    </location>
</feature>
<evidence type="ECO:0000313" key="5">
    <source>
        <dbReference type="Proteomes" id="UP000887574"/>
    </source>
</evidence>
<dbReference type="InterPro" id="IPR002486">
    <property type="entry name" value="Col_cuticle_N"/>
</dbReference>
<evidence type="ECO:0000259" key="4">
    <source>
        <dbReference type="SMART" id="SM01088"/>
    </source>
</evidence>
<feature type="compositionally biased region" description="Low complexity" evidence="2">
    <location>
        <begin position="416"/>
        <end position="429"/>
    </location>
</feature>
<dbReference type="PANTHER" id="PTHR24637">
    <property type="entry name" value="COLLAGEN"/>
    <property type="match status" value="1"/>
</dbReference>
<proteinExistence type="predicted"/>
<feature type="domain" description="Nematode cuticle collagen N-terminal" evidence="4">
    <location>
        <begin position="222"/>
        <end position="274"/>
    </location>
</feature>
<dbReference type="SMART" id="SM01088">
    <property type="entry name" value="Col_cuticle_N"/>
    <property type="match status" value="1"/>
</dbReference>
<protein>
    <submittedName>
        <fullName evidence="6">Nematode cuticle collagen N-terminal domain-containing protein</fullName>
    </submittedName>
</protein>
<dbReference type="GO" id="GO:0042302">
    <property type="term" value="F:structural constituent of cuticle"/>
    <property type="evidence" value="ECO:0007669"/>
    <property type="project" value="InterPro"/>
</dbReference>